<keyword evidence="2" id="KW-0269">Exonuclease</keyword>
<dbReference type="PANTHER" id="PTHR30231:SF37">
    <property type="entry name" value="EXODEOXYRIBONUCLEASE 10"/>
    <property type="match status" value="1"/>
</dbReference>
<dbReference type="PANTHER" id="PTHR30231">
    <property type="entry name" value="DNA POLYMERASE III SUBUNIT EPSILON"/>
    <property type="match status" value="1"/>
</dbReference>
<dbReference type="Proteomes" id="UP001595711">
    <property type="component" value="Unassembled WGS sequence"/>
</dbReference>
<dbReference type="SUPFAM" id="SSF53098">
    <property type="entry name" value="Ribonuclease H-like"/>
    <property type="match status" value="1"/>
</dbReference>
<reference evidence="3" key="1">
    <citation type="journal article" date="2019" name="Int. J. Syst. Evol. Microbiol.">
        <title>The Global Catalogue of Microorganisms (GCM) 10K type strain sequencing project: providing services to taxonomists for standard genome sequencing and annotation.</title>
        <authorList>
            <consortium name="The Broad Institute Genomics Platform"/>
            <consortium name="The Broad Institute Genome Sequencing Center for Infectious Disease"/>
            <person name="Wu L."/>
            <person name="Ma J."/>
        </authorList>
    </citation>
    <scope>NUCLEOTIDE SEQUENCE [LARGE SCALE GENOMIC DNA]</scope>
    <source>
        <strain evidence="3">KCTC 42182</strain>
    </source>
</reference>
<comment type="caution">
    <text evidence="2">The sequence shown here is derived from an EMBL/GenBank/DDBJ whole genome shotgun (WGS) entry which is preliminary data.</text>
</comment>
<dbReference type="Pfam" id="PF00929">
    <property type="entry name" value="RNase_T"/>
    <property type="match status" value="1"/>
</dbReference>
<organism evidence="2 3">
    <name type="scientific">Ferrovibrio xuzhouensis</name>
    <dbReference type="NCBI Taxonomy" id="1576914"/>
    <lineage>
        <taxon>Bacteria</taxon>
        <taxon>Pseudomonadati</taxon>
        <taxon>Pseudomonadota</taxon>
        <taxon>Alphaproteobacteria</taxon>
        <taxon>Rhodospirillales</taxon>
        <taxon>Rhodospirillaceae</taxon>
        <taxon>Ferrovibrio</taxon>
    </lineage>
</organism>
<dbReference type="SMART" id="SM00479">
    <property type="entry name" value="EXOIII"/>
    <property type="match status" value="1"/>
</dbReference>
<proteinExistence type="predicted"/>
<dbReference type="RefSeq" id="WP_379722068.1">
    <property type="nucleotide sequence ID" value="NZ_JBHRYJ010000001.1"/>
</dbReference>
<gene>
    <name evidence="2" type="ORF">ACFOOQ_04025</name>
</gene>
<keyword evidence="2" id="KW-0540">Nuclease</keyword>
<evidence type="ECO:0000259" key="1">
    <source>
        <dbReference type="SMART" id="SM00479"/>
    </source>
</evidence>
<accession>A0ABV7VEU5</accession>
<sequence length="251" mass="28022">MDIIRVLDLETTGFQPPEAEIIEIGWTDVVLRPTGPVVVQEPFSLLVRPERPVPPETSAIHHLVDADLTSGLLLKDAIEIATYPKGARIIAFAAHNAKFERLFLSGLLPADMPWICTWKAALARWPDAPGHGNQVLRYWLDPHGLDRGIAQPAHRAGPDAYATAFTLRELLRAGDTVEDLVRITENPALLPRVPFGHSKGMRWAEVDDGFLYWVLERDFDADVIHTARTELDHRLAERRREAEARAAAEAS</sequence>
<evidence type="ECO:0000313" key="3">
    <source>
        <dbReference type="Proteomes" id="UP001595711"/>
    </source>
</evidence>
<dbReference type="CDD" id="cd06127">
    <property type="entry name" value="DEDDh"/>
    <property type="match status" value="1"/>
</dbReference>
<protein>
    <submittedName>
        <fullName evidence="2">Exonuclease domain-containing protein</fullName>
    </submittedName>
</protein>
<feature type="domain" description="Exonuclease" evidence="1">
    <location>
        <begin position="3"/>
        <end position="176"/>
    </location>
</feature>
<evidence type="ECO:0000313" key="2">
    <source>
        <dbReference type="EMBL" id="MFC3674698.1"/>
    </source>
</evidence>
<dbReference type="GO" id="GO:0004527">
    <property type="term" value="F:exonuclease activity"/>
    <property type="evidence" value="ECO:0007669"/>
    <property type="project" value="UniProtKB-KW"/>
</dbReference>
<dbReference type="InterPro" id="IPR036397">
    <property type="entry name" value="RNaseH_sf"/>
</dbReference>
<keyword evidence="3" id="KW-1185">Reference proteome</keyword>
<dbReference type="EMBL" id="JBHRYJ010000001">
    <property type="protein sequence ID" value="MFC3674698.1"/>
    <property type="molecule type" value="Genomic_DNA"/>
</dbReference>
<keyword evidence="2" id="KW-0378">Hydrolase</keyword>
<dbReference type="InterPro" id="IPR013520">
    <property type="entry name" value="Ribonucl_H"/>
</dbReference>
<dbReference type="InterPro" id="IPR012337">
    <property type="entry name" value="RNaseH-like_sf"/>
</dbReference>
<name>A0ABV7VEU5_9PROT</name>
<dbReference type="Gene3D" id="3.30.420.10">
    <property type="entry name" value="Ribonuclease H-like superfamily/Ribonuclease H"/>
    <property type="match status" value="1"/>
</dbReference>